<keyword evidence="1" id="KW-0812">Transmembrane</keyword>
<evidence type="ECO:0000256" key="1">
    <source>
        <dbReference type="SAM" id="Phobius"/>
    </source>
</evidence>
<feature type="transmembrane region" description="Helical" evidence="1">
    <location>
        <begin position="43"/>
        <end position="62"/>
    </location>
</feature>
<reference evidence="2 3" key="1">
    <citation type="submission" date="2021-12" db="EMBL/GenBank/DDBJ databases">
        <title>Discovery of the Pendulisporaceae a myxobacterial family with distinct sporulation behavior and unique specialized metabolism.</title>
        <authorList>
            <person name="Garcia R."/>
            <person name="Popoff A."/>
            <person name="Bader C.D."/>
            <person name="Loehr J."/>
            <person name="Walesch S."/>
            <person name="Walt C."/>
            <person name="Boldt J."/>
            <person name="Bunk B."/>
            <person name="Haeckl F.J.F.P.J."/>
            <person name="Gunesch A.P."/>
            <person name="Birkelbach J."/>
            <person name="Nuebel U."/>
            <person name="Pietschmann T."/>
            <person name="Bach T."/>
            <person name="Mueller R."/>
        </authorList>
    </citation>
    <scope>NUCLEOTIDE SEQUENCE [LARGE SCALE GENOMIC DNA]</scope>
    <source>
        <strain evidence="2 3">MSr12523</strain>
    </source>
</reference>
<dbReference type="EMBL" id="CP089982">
    <property type="protein sequence ID" value="WXA96411.1"/>
    <property type="molecule type" value="Genomic_DNA"/>
</dbReference>
<evidence type="ECO:0000313" key="2">
    <source>
        <dbReference type="EMBL" id="WXA96411.1"/>
    </source>
</evidence>
<dbReference type="InterPro" id="IPR046513">
    <property type="entry name" value="DUF6691"/>
</dbReference>
<evidence type="ECO:0000313" key="3">
    <source>
        <dbReference type="Proteomes" id="UP001379533"/>
    </source>
</evidence>
<feature type="transmembrane region" description="Helical" evidence="1">
    <location>
        <begin position="82"/>
        <end position="102"/>
    </location>
</feature>
<keyword evidence="3" id="KW-1185">Reference proteome</keyword>
<proteinExistence type="predicted"/>
<name>A0ABZ2KJ85_9BACT</name>
<dbReference type="Pfam" id="PF20398">
    <property type="entry name" value="DUF6691"/>
    <property type="match status" value="1"/>
</dbReference>
<feature type="transmembrane region" description="Helical" evidence="1">
    <location>
        <begin position="108"/>
        <end position="131"/>
    </location>
</feature>
<gene>
    <name evidence="2" type="ORF">LZC95_06110</name>
</gene>
<protein>
    <submittedName>
        <fullName evidence="2">YeeE/YedE family protein</fullName>
    </submittedName>
</protein>
<sequence length="140" mass="14618">MTKRDAVAFASGLLFALGLGVAQMTQPAKVLGFLDIAGAWDPSLAFVMLGAIGVHALFVRYAKTLPRPRFAEAFSWPEATGIDARLVAGAALFGIGWGISGFCPGPALVSLVTLSAKTVAFVLAMLAGMAIHRLFVRSNP</sequence>
<dbReference type="RefSeq" id="WP_394847027.1">
    <property type="nucleotide sequence ID" value="NZ_CP089982.1"/>
</dbReference>
<dbReference type="Proteomes" id="UP001379533">
    <property type="component" value="Chromosome"/>
</dbReference>
<keyword evidence="1" id="KW-1133">Transmembrane helix</keyword>
<accession>A0ABZ2KJ85</accession>
<organism evidence="2 3">
    <name type="scientific">Pendulispora brunnea</name>
    <dbReference type="NCBI Taxonomy" id="2905690"/>
    <lineage>
        <taxon>Bacteria</taxon>
        <taxon>Pseudomonadati</taxon>
        <taxon>Myxococcota</taxon>
        <taxon>Myxococcia</taxon>
        <taxon>Myxococcales</taxon>
        <taxon>Sorangiineae</taxon>
        <taxon>Pendulisporaceae</taxon>
        <taxon>Pendulispora</taxon>
    </lineage>
</organism>
<keyword evidence="1" id="KW-0472">Membrane</keyword>